<organism evidence="1 2">
    <name type="scientific">Virgibacillus massiliensis</name>
    <dbReference type="NCBI Taxonomy" id="1462526"/>
    <lineage>
        <taxon>Bacteria</taxon>
        <taxon>Bacillati</taxon>
        <taxon>Bacillota</taxon>
        <taxon>Bacilli</taxon>
        <taxon>Bacillales</taxon>
        <taxon>Bacillaceae</taxon>
        <taxon>Virgibacillus</taxon>
    </lineage>
</organism>
<evidence type="ECO:0000313" key="2">
    <source>
        <dbReference type="Proteomes" id="UP000028875"/>
    </source>
</evidence>
<gene>
    <name evidence="1" type="ORF">BN990_04009</name>
</gene>
<dbReference type="STRING" id="1462526.BN990_04009"/>
<evidence type="ECO:0000313" key="1">
    <source>
        <dbReference type="EMBL" id="CDQ41635.1"/>
    </source>
</evidence>
<dbReference type="Proteomes" id="UP000028875">
    <property type="component" value="Unassembled WGS sequence"/>
</dbReference>
<dbReference type="RefSeq" id="WP_021292460.1">
    <property type="nucleotide sequence ID" value="NZ_BNER01000005.1"/>
</dbReference>
<sequence>MRQYHESFYFKRDIAYLQDLLQRCDIEPVKKQIQNEMKFIYSVLRK</sequence>
<dbReference type="AlphaFoldDB" id="A0A024QHF7"/>
<reference evidence="2" key="2">
    <citation type="submission" date="2014-05" db="EMBL/GenBank/DDBJ databases">
        <title>Draft genome sequence of Virgibacillus massiliensis Vm-5.</title>
        <authorList>
            <person name="Khelaifia S."/>
            <person name="Croce O."/>
            <person name="Lagier J.C."/>
            <person name="Raoult D."/>
        </authorList>
    </citation>
    <scope>NUCLEOTIDE SEQUENCE [LARGE SCALE GENOMIC DNA]</scope>
    <source>
        <strain evidence="2">Vm-5</strain>
    </source>
</reference>
<comment type="caution">
    <text evidence="1">The sequence shown here is derived from an EMBL/GenBank/DDBJ whole genome shotgun (WGS) entry which is preliminary data.</text>
</comment>
<name>A0A024QHF7_9BACI</name>
<accession>A0A024QHF7</accession>
<proteinExistence type="predicted"/>
<reference evidence="1 2" key="1">
    <citation type="submission" date="2014-03" db="EMBL/GenBank/DDBJ databases">
        <authorList>
            <person name="Urmite Genomes U."/>
        </authorList>
    </citation>
    <scope>NUCLEOTIDE SEQUENCE [LARGE SCALE GENOMIC DNA]</scope>
    <source>
        <strain evidence="1 2">Vm-5</strain>
    </source>
</reference>
<protein>
    <submittedName>
        <fullName evidence="1">Uncharacterized protein</fullName>
    </submittedName>
</protein>
<keyword evidence="2" id="KW-1185">Reference proteome</keyword>
<dbReference type="EMBL" id="CCDP010000003">
    <property type="protein sequence ID" value="CDQ41635.1"/>
    <property type="molecule type" value="Genomic_DNA"/>
</dbReference>